<dbReference type="PROSITE" id="PS50977">
    <property type="entry name" value="HTH_TETR_2"/>
    <property type="match status" value="1"/>
</dbReference>
<feature type="domain" description="HTH tetR-type" evidence="3">
    <location>
        <begin position="11"/>
        <end position="71"/>
    </location>
</feature>
<gene>
    <name evidence="4" type="ORF">H9763_03850</name>
</gene>
<sequence length="194" mass="22354">MKERGRDHRTRVTKMLIRKAFTQLLSTRPIQAITVRELCERAGINRGTFYAHYRDIYDLMEQIETEMMEDFQAVLEPLLVAKGPDLTPLKITTSIFQCLKENADICTVTLGPYGDKTFARRLINLGQERCLESYTAFFEGASRKQLEYFYSFVCAGSIGLLEKWLSEGMQQSVEEIARMTEDIMMYGIGFLRSS</sequence>
<organism evidence="4 5">
    <name type="scientific">Candidatus Eisenbergiella merdigallinarum</name>
    <dbReference type="NCBI Taxonomy" id="2838552"/>
    <lineage>
        <taxon>Bacteria</taxon>
        <taxon>Bacillati</taxon>
        <taxon>Bacillota</taxon>
        <taxon>Clostridia</taxon>
        <taxon>Lachnospirales</taxon>
        <taxon>Lachnospiraceae</taxon>
        <taxon>Eisenbergiella</taxon>
    </lineage>
</organism>
<dbReference type="PANTHER" id="PTHR43479">
    <property type="entry name" value="ACREF/ENVCD OPERON REPRESSOR-RELATED"/>
    <property type="match status" value="1"/>
</dbReference>
<dbReference type="InterPro" id="IPR039532">
    <property type="entry name" value="TetR_C_Firmicutes"/>
</dbReference>
<feature type="DNA-binding region" description="H-T-H motif" evidence="2">
    <location>
        <begin position="34"/>
        <end position="53"/>
    </location>
</feature>
<evidence type="ECO:0000256" key="2">
    <source>
        <dbReference type="PROSITE-ProRule" id="PRU00335"/>
    </source>
</evidence>
<protein>
    <submittedName>
        <fullName evidence="4">TetR/AcrR family transcriptional regulator</fullName>
    </submittedName>
</protein>
<dbReference type="SUPFAM" id="SSF46689">
    <property type="entry name" value="Homeodomain-like"/>
    <property type="match status" value="1"/>
</dbReference>
<evidence type="ECO:0000313" key="5">
    <source>
        <dbReference type="Proteomes" id="UP000886883"/>
    </source>
</evidence>
<dbReference type="AlphaFoldDB" id="A0A9D2MPL6"/>
<dbReference type="Pfam" id="PF14278">
    <property type="entry name" value="TetR_C_8"/>
    <property type="match status" value="1"/>
</dbReference>
<accession>A0A9D2MPL6</accession>
<evidence type="ECO:0000259" key="3">
    <source>
        <dbReference type="PROSITE" id="PS50977"/>
    </source>
</evidence>
<dbReference type="Gene3D" id="1.10.357.10">
    <property type="entry name" value="Tetracycline Repressor, domain 2"/>
    <property type="match status" value="1"/>
</dbReference>
<dbReference type="InterPro" id="IPR050624">
    <property type="entry name" value="HTH-type_Tx_Regulator"/>
</dbReference>
<comment type="caution">
    <text evidence="4">The sequence shown here is derived from an EMBL/GenBank/DDBJ whole genome shotgun (WGS) entry which is preliminary data.</text>
</comment>
<evidence type="ECO:0000313" key="4">
    <source>
        <dbReference type="EMBL" id="HJB90587.1"/>
    </source>
</evidence>
<dbReference type="PANTHER" id="PTHR43479:SF7">
    <property type="entry name" value="TETR-FAMILY TRANSCRIPTIONAL REGULATOR"/>
    <property type="match status" value="1"/>
</dbReference>
<proteinExistence type="predicted"/>
<name>A0A9D2MPL6_9FIRM</name>
<evidence type="ECO:0000256" key="1">
    <source>
        <dbReference type="ARBA" id="ARBA00023125"/>
    </source>
</evidence>
<dbReference type="GO" id="GO:0003677">
    <property type="term" value="F:DNA binding"/>
    <property type="evidence" value="ECO:0007669"/>
    <property type="project" value="UniProtKB-UniRule"/>
</dbReference>
<dbReference type="EMBL" id="DWXE01000011">
    <property type="protein sequence ID" value="HJB90587.1"/>
    <property type="molecule type" value="Genomic_DNA"/>
</dbReference>
<reference evidence="4" key="2">
    <citation type="submission" date="2021-04" db="EMBL/GenBank/DDBJ databases">
        <authorList>
            <person name="Gilroy R."/>
        </authorList>
    </citation>
    <scope>NUCLEOTIDE SEQUENCE</scope>
    <source>
        <strain evidence="4">USAMLcec3-2134</strain>
    </source>
</reference>
<dbReference type="InterPro" id="IPR009057">
    <property type="entry name" value="Homeodomain-like_sf"/>
</dbReference>
<dbReference type="Pfam" id="PF00440">
    <property type="entry name" value="TetR_N"/>
    <property type="match status" value="1"/>
</dbReference>
<dbReference type="InterPro" id="IPR001647">
    <property type="entry name" value="HTH_TetR"/>
</dbReference>
<reference evidence="4" key="1">
    <citation type="journal article" date="2021" name="PeerJ">
        <title>Extensive microbial diversity within the chicken gut microbiome revealed by metagenomics and culture.</title>
        <authorList>
            <person name="Gilroy R."/>
            <person name="Ravi A."/>
            <person name="Getino M."/>
            <person name="Pursley I."/>
            <person name="Horton D.L."/>
            <person name="Alikhan N.F."/>
            <person name="Baker D."/>
            <person name="Gharbi K."/>
            <person name="Hall N."/>
            <person name="Watson M."/>
            <person name="Adriaenssens E.M."/>
            <person name="Foster-Nyarko E."/>
            <person name="Jarju S."/>
            <person name="Secka A."/>
            <person name="Antonio M."/>
            <person name="Oren A."/>
            <person name="Chaudhuri R.R."/>
            <person name="La Ragione R."/>
            <person name="Hildebrand F."/>
            <person name="Pallen M.J."/>
        </authorList>
    </citation>
    <scope>NUCLEOTIDE SEQUENCE</scope>
    <source>
        <strain evidence="4">USAMLcec3-2134</strain>
    </source>
</reference>
<keyword evidence="1 2" id="KW-0238">DNA-binding</keyword>
<dbReference type="Proteomes" id="UP000886883">
    <property type="component" value="Unassembled WGS sequence"/>
</dbReference>